<feature type="repeat" description="TPR" evidence="1">
    <location>
        <begin position="363"/>
        <end position="396"/>
    </location>
</feature>
<dbReference type="PANTHER" id="PTHR10098:SF108">
    <property type="entry name" value="TETRATRICOPEPTIDE REPEAT PROTEIN 28"/>
    <property type="match status" value="1"/>
</dbReference>
<dbReference type="Gene3D" id="1.25.40.10">
    <property type="entry name" value="Tetratricopeptide repeat domain"/>
    <property type="match status" value="2"/>
</dbReference>
<evidence type="ECO:0000313" key="5">
    <source>
        <dbReference type="Proteomes" id="UP001207918"/>
    </source>
</evidence>
<evidence type="ECO:0000256" key="1">
    <source>
        <dbReference type="PROSITE-ProRule" id="PRU00339"/>
    </source>
</evidence>
<gene>
    <name evidence="4" type="ORF">J6I44_13300</name>
</gene>
<accession>A0ABT3PPQ8</accession>
<feature type="domain" description="CHAT" evidence="3">
    <location>
        <begin position="761"/>
        <end position="1036"/>
    </location>
</feature>
<comment type="caution">
    <text evidence="4">The sequence shown here is derived from an EMBL/GenBank/DDBJ whole genome shotgun (WGS) entry which is preliminary data.</text>
</comment>
<dbReference type="Proteomes" id="UP001207918">
    <property type="component" value="Unassembled WGS sequence"/>
</dbReference>
<dbReference type="PROSITE" id="PS50005">
    <property type="entry name" value="TPR"/>
    <property type="match status" value="1"/>
</dbReference>
<dbReference type="InterPro" id="IPR011990">
    <property type="entry name" value="TPR-like_helical_dom_sf"/>
</dbReference>
<dbReference type="PANTHER" id="PTHR10098">
    <property type="entry name" value="RAPSYN-RELATED"/>
    <property type="match status" value="1"/>
</dbReference>
<proteinExistence type="predicted"/>
<keyword evidence="2" id="KW-1133">Transmembrane helix</keyword>
<reference evidence="4 5" key="1">
    <citation type="submission" date="2021-03" db="EMBL/GenBank/DDBJ databases">
        <title>Aliifodinibius sp. nov., a new bacterium isolated from saline soil.</title>
        <authorList>
            <person name="Galisteo C."/>
            <person name="De La Haba R."/>
            <person name="Sanchez-Porro C."/>
            <person name="Ventosa A."/>
        </authorList>
    </citation>
    <scope>NUCLEOTIDE SEQUENCE [LARGE SCALE GENOMIC DNA]</scope>
    <source>
        <strain evidence="4 5">1BSP15-2V2</strain>
    </source>
</reference>
<dbReference type="RefSeq" id="WP_265766628.1">
    <property type="nucleotide sequence ID" value="NZ_JAGGJA010000008.1"/>
</dbReference>
<keyword evidence="2" id="KW-0812">Transmembrane</keyword>
<evidence type="ECO:0000259" key="3">
    <source>
        <dbReference type="Pfam" id="PF12770"/>
    </source>
</evidence>
<keyword evidence="2" id="KW-0472">Membrane</keyword>
<dbReference type="InterPro" id="IPR024983">
    <property type="entry name" value="CHAT_dom"/>
</dbReference>
<name>A0ABT3PPQ8_9BACT</name>
<dbReference type="SMART" id="SM00028">
    <property type="entry name" value="TPR"/>
    <property type="match status" value="4"/>
</dbReference>
<keyword evidence="1" id="KW-0802">TPR repeat</keyword>
<dbReference type="EMBL" id="JAGGJA010000008">
    <property type="protein sequence ID" value="MCW9707839.1"/>
    <property type="molecule type" value="Genomic_DNA"/>
</dbReference>
<dbReference type="Pfam" id="PF13424">
    <property type="entry name" value="TPR_12"/>
    <property type="match status" value="1"/>
</dbReference>
<dbReference type="SUPFAM" id="SSF48452">
    <property type="entry name" value="TPR-like"/>
    <property type="match status" value="2"/>
</dbReference>
<protein>
    <submittedName>
        <fullName evidence="4">CHAT domain-containing protein</fullName>
    </submittedName>
</protein>
<keyword evidence="5" id="KW-1185">Reference proteome</keyword>
<evidence type="ECO:0000256" key="2">
    <source>
        <dbReference type="SAM" id="Phobius"/>
    </source>
</evidence>
<dbReference type="Pfam" id="PF12770">
    <property type="entry name" value="CHAT"/>
    <property type="match status" value="1"/>
</dbReference>
<feature type="transmembrane region" description="Helical" evidence="2">
    <location>
        <begin position="1049"/>
        <end position="1068"/>
    </location>
</feature>
<sequence length="1079" mass="124294">MWLLVILLGFFQPASGSTSSNPILDQAKAQGQYYIQQIQERNKLDEHLWALTELSTSNPQIKNFIEKEVNEIEPNSEVLNLFRDIEETTEKQLKKIVFKTGSKNILIALLLSDIPNKEKIYNNFVSSFGFQNSGSINYQAICRAILQRKKISSHTLSAESFQLIHFFLISDKKRREFISEDYLKKIAANWKPKPQASSPSSLNLKSITLLQSLYLLDRYAEITPLHRSVFRSNLFPTSALKLRFYRYIDYSIYRTGRYDQNLELIRNSLLPLTKYLNDKKAELSAKQLLGVYLYSIGKLHQARDTYQQVLAEIDDKRIGINRTSLYNNLGITYLKLGEYDKYLELQFKALEKAIEVENYAHELDIYNNLFVYYKRLNDRENAIDYLNKALTIAQRKEHSEDLGIIYISLGSTSRKFNDNLQESQSYFAQAKKYIDPQNNTKYFIELLNEQAETYEQQKKFEQALVKHNRVLGLTPQKENNPTYIDALVNKALINLKMDRLQTAKKLIDQFSSSQLQYLDFEQIVKANTVRANYLEETGQHTEALELLRPTLEQVLERAQSSTDLQSGYWHIADEYLDAFDLAINVHLKQNQPEKAVTILDQLKTINDASIYQNPLVKASLLNESELTQYKNITNSLNTQRKNLLTVPEDKKFTVKQRINELELQKRKFDRKISSQTDRNSVSISEIQTKLSARKLILHITELNDFYYLARISRSGVSVDKVPFNKQTRKLFTNAVQQVANHTTNLDSLYAISELLGVEGIPDRIKEITVVPDSYLYQLPVDILPLKRPPHPYSYGATQYFIEKYQTHYITSLNSFDKENQNAASRQYKWNYIGYGISEFDTHSNKNLVPLPFAQEEVTSIKNRLSNLQNLQTFTNTGSKKTTFSRTAPEARILHLATHSEVSERDPLFSTIYLSKEDSANTTNNFTDQLFAYELFGLNLSNEMIMLNSCKSGSGSYIQGTGIMGFSRALQYAGANSLVLNIWSVNDMLASEFAIHFYEQLNEGKSKAEALQNTKRYFLASKNASPHFWGPYMLIGNTDPIVEPNRTMNLAMAGSFIFYFLLLVILSYLHQKGILLRGQS</sequence>
<evidence type="ECO:0000313" key="4">
    <source>
        <dbReference type="EMBL" id="MCW9707839.1"/>
    </source>
</evidence>
<dbReference type="InterPro" id="IPR019734">
    <property type="entry name" value="TPR_rpt"/>
</dbReference>
<organism evidence="4 5">
    <name type="scientific">Fodinibius salsisoli</name>
    <dbReference type="NCBI Taxonomy" id="2820877"/>
    <lineage>
        <taxon>Bacteria</taxon>
        <taxon>Pseudomonadati</taxon>
        <taxon>Balneolota</taxon>
        <taxon>Balneolia</taxon>
        <taxon>Balneolales</taxon>
        <taxon>Balneolaceae</taxon>
        <taxon>Fodinibius</taxon>
    </lineage>
</organism>